<evidence type="ECO:0000313" key="2">
    <source>
        <dbReference type="Proteomes" id="UP000076842"/>
    </source>
</evidence>
<dbReference type="OrthoDB" id="3229878at2759"/>
<keyword evidence="2" id="KW-1185">Reference proteome</keyword>
<organism evidence="1 2">
    <name type="scientific">Calocera cornea HHB12733</name>
    <dbReference type="NCBI Taxonomy" id="1353952"/>
    <lineage>
        <taxon>Eukaryota</taxon>
        <taxon>Fungi</taxon>
        <taxon>Dikarya</taxon>
        <taxon>Basidiomycota</taxon>
        <taxon>Agaricomycotina</taxon>
        <taxon>Dacrymycetes</taxon>
        <taxon>Dacrymycetales</taxon>
        <taxon>Dacrymycetaceae</taxon>
        <taxon>Calocera</taxon>
    </lineage>
</organism>
<name>A0A165JIV3_9BASI</name>
<dbReference type="AlphaFoldDB" id="A0A165JIV3"/>
<dbReference type="STRING" id="1353952.A0A165JIV3"/>
<protein>
    <submittedName>
        <fullName evidence="1">Uncharacterized protein</fullName>
    </submittedName>
</protein>
<proteinExistence type="predicted"/>
<dbReference type="Proteomes" id="UP000076842">
    <property type="component" value="Unassembled WGS sequence"/>
</dbReference>
<sequence>MGTRGYKVYRYKGWYFVHYNHWDSYPSGLGLDILRSIPVDRAAFDMWVRQWRDDLERELEEQGLGDGGTDVQISDDDGRYCITRTKPLNDVFIEWVYEIDFDNMIFHVDNRPMFPLKCMPSEDIFESCIGFNHYGQRAPDPVTPAEHHYVAHLSLPKNQAHAQPRLHSKVAHTLIEHGFNIPIHQLLDTNETLTARDTQRESFLQILVGDYLRSDEAGSHVPWLPSYADREDIPPELCAFALGLLRLAFSPHLSYSSLVESSAVLLSPLWLRADTFLWIATDLSSPQHIRAALESSLFEV</sequence>
<accession>A0A165JIV3</accession>
<dbReference type="InParanoid" id="A0A165JIV3"/>
<dbReference type="EMBL" id="KV423920">
    <property type="protein sequence ID" value="KZT61894.1"/>
    <property type="molecule type" value="Genomic_DNA"/>
</dbReference>
<evidence type="ECO:0000313" key="1">
    <source>
        <dbReference type="EMBL" id="KZT61894.1"/>
    </source>
</evidence>
<reference evidence="1 2" key="1">
    <citation type="journal article" date="2016" name="Mol. Biol. Evol.">
        <title>Comparative Genomics of Early-Diverging Mushroom-Forming Fungi Provides Insights into the Origins of Lignocellulose Decay Capabilities.</title>
        <authorList>
            <person name="Nagy L.G."/>
            <person name="Riley R."/>
            <person name="Tritt A."/>
            <person name="Adam C."/>
            <person name="Daum C."/>
            <person name="Floudas D."/>
            <person name="Sun H."/>
            <person name="Yadav J.S."/>
            <person name="Pangilinan J."/>
            <person name="Larsson K.H."/>
            <person name="Matsuura K."/>
            <person name="Barry K."/>
            <person name="Labutti K."/>
            <person name="Kuo R."/>
            <person name="Ohm R.A."/>
            <person name="Bhattacharya S.S."/>
            <person name="Shirouzu T."/>
            <person name="Yoshinaga Y."/>
            <person name="Martin F.M."/>
            <person name="Grigoriev I.V."/>
            <person name="Hibbett D.S."/>
        </authorList>
    </citation>
    <scope>NUCLEOTIDE SEQUENCE [LARGE SCALE GENOMIC DNA]</scope>
    <source>
        <strain evidence="1 2">HHB12733</strain>
    </source>
</reference>
<gene>
    <name evidence="1" type="ORF">CALCODRAFT_329174</name>
</gene>